<dbReference type="VEuPathDB" id="ToxoDB:BESB_077140"/>
<dbReference type="GeneID" id="40312640"/>
<organism evidence="2 3">
    <name type="scientific">Besnoitia besnoiti</name>
    <name type="common">Apicomplexan protozoan</name>
    <dbReference type="NCBI Taxonomy" id="94643"/>
    <lineage>
        <taxon>Eukaryota</taxon>
        <taxon>Sar</taxon>
        <taxon>Alveolata</taxon>
        <taxon>Apicomplexa</taxon>
        <taxon>Conoidasida</taxon>
        <taxon>Coccidia</taxon>
        <taxon>Eucoccidiorida</taxon>
        <taxon>Eimeriorina</taxon>
        <taxon>Sarcocystidae</taxon>
        <taxon>Besnoitia</taxon>
    </lineage>
</organism>
<keyword evidence="1" id="KW-0732">Signal</keyword>
<evidence type="ECO:0000313" key="3">
    <source>
        <dbReference type="Proteomes" id="UP000224006"/>
    </source>
</evidence>
<protein>
    <recommendedName>
        <fullName evidence="4">Inhibitor of cysteine protease 2</fullName>
    </recommendedName>
</protein>
<dbReference type="AlphaFoldDB" id="A0A2A9MD19"/>
<dbReference type="Proteomes" id="UP000224006">
    <property type="component" value="Chromosome VII"/>
</dbReference>
<accession>A0A2A9MD19</accession>
<feature type="chain" id="PRO_5012744314" description="Inhibitor of cysteine protease 2" evidence="1">
    <location>
        <begin position="25"/>
        <end position="179"/>
    </location>
</feature>
<dbReference type="RefSeq" id="XP_029217506.1">
    <property type="nucleotide sequence ID" value="XM_029366075.1"/>
</dbReference>
<gene>
    <name evidence="2" type="ORF">BESB_077140</name>
</gene>
<reference evidence="2 3" key="1">
    <citation type="submission" date="2017-09" db="EMBL/GenBank/DDBJ databases">
        <title>Genome sequencing of Besnoitia besnoiti strain Bb-Ger1.</title>
        <authorList>
            <person name="Schares G."/>
            <person name="Venepally P."/>
            <person name="Lorenzi H.A."/>
        </authorList>
    </citation>
    <scope>NUCLEOTIDE SEQUENCE [LARGE SCALE GENOMIC DNA]</scope>
    <source>
        <strain evidence="2 3">Bb-Ger1</strain>
    </source>
</reference>
<dbReference type="EMBL" id="NWUJ01000008">
    <property type="protein sequence ID" value="PFH33497.1"/>
    <property type="molecule type" value="Genomic_DNA"/>
</dbReference>
<comment type="caution">
    <text evidence="2">The sequence shown here is derived from an EMBL/GenBank/DDBJ whole genome shotgun (WGS) entry which is preliminary data.</text>
</comment>
<proteinExistence type="predicted"/>
<name>A0A2A9MD19_BESBE</name>
<dbReference type="OrthoDB" id="332489at2759"/>
<evidence type="ECO:0008006" key="4">
    <source>
        <dbReference type="Google" id="ProtNLM"/>
    </source>
</evidence>
<sequence length="179" mass="19838">MEMFRRQFFSVFLLLVLSASSLNSDRFAGAADSSETEDNMKTVMFEGPPKDNVYEAELHLESTPSEAKVVIKSSAGSGGYTFMAYDIFEGNNELPKLHVQALPEDEMKKRLEAPVSKHGVTLTKPAVENVNKMPGAPQTYEAMLKVERPGNYVAVIGRVRPWSPTDGASFYVVRIRATE</sequence>
<dbReference type="KEGG" id="bbes:BESB_077140"/>
<feature type="signal peptide" evidence="1">
    <location>
        <begin position="1"/>
        <end position="24"/>
    </location>
</feature>
<keyword evidence="3" id="KW-1185">Reference proteome</keyword>
<evidence type="ECO:0000313" key="2">
    <source>
        <dbReference type="EMBL" id="PFH33497.1"/>
    </source>
</evidence>
<evidence type="ECO:0000256" key="1">
    <source>
        <dbReference type="SAM" id="SignalP"/>
    </source>
</evidence>